<feature type="transmembrane region" description="Helical" evidence="1">
    <location>
        <begin position="100"/>
        <end position="119"/>
    </location>
</feature>
<gene>
    <name evidence="2" type="ORF">GGR32_001713</name>
</gene>
<dbReference type="Proteomes" id="UP000553034">
    <property type="component" value="Unassembled WGS sequence"/>
</dbReference>
<dbReference type="AlphaFoldDB" id="A0A840EQT5"/>
<dbReference type="RefSeq" id="WP_183477764.1">
    <property type="nucleotide sequence ID" value="NZ_JACIFO010000006.1"/>
</dbReference>
<feature type="transmembrane region" description="Helical" evidence="1">
    <location>
        <begin position="17"/>
        <end position="36"/>
    </location>
</feature>
<evidence type="ECO:0000313" key="3">
    <source>
        <dbReference type="Proteomes" id="UP000553034"/>
    </source>
</evidence>
<organism evidence="2 3">
    <name type="scientific">Mesonia hippocampi</name>
    <dbReference type="NCBI Taxonomy" id="1628250"/>
    <lineage>
        <taxon>Bacteria</taxon>
        <taxon>Pseudomonadati</taxon>
        <taxon>Bacteroidota</taxon>
        <taxon>Flavobacteriia</taxon>
        <taxon>Flavobacteriales</taxon>
        <taxon>Flavobacteriaceae</taxon>
        <taxon>Mesonia</taxon>
    </lineage>
</organism>
<evidence type="ECO:0008006" key="4">
    <source>
        <dbReference type="Google" id="ProtNLM"/>
    </source>
</evidence>
<dbReference type="Pfam" id="PF14093">
    <property type="entry name" value="DUF4271"/>
    <property type="match status" value="1"/>
</dbReference>
<sequence>MELPLNAIERHVTANDWVTALILIAFTMLGIANYSYPNKFYDFVTIYVSKKYFSAYNKSTEIIDKFSLIVSIAVSLINALGIYIILYHFNITLNSNTASFTYFLQLYIILITLIGIKYVTERIISNLFEIDQTLNKYLFYKISVKNFISIAFFPIIIVLLYIFPPSNNMLIGLIIAVFSIHLTSLFSYYYKHRKIVYTYWFYFILYLCTLEIAPYFILYKVIILR</sequence>
<feature type="transmembrane region" description="Helical" evidence="1">
    <location>
        <begin position="169"/>
        <end position="190"/>
    </location>
</feature>
<protein>
    <recommendedName>
        <fullName evidence="4">DUF4271 domain-containing protein</fullName>
    </recommendedName>
</protein>
<keyword evidence="1" id="KW-0472">Membrane</keyword>
<keyword evidence="1" id="KW-1133">Transmembrane helix</keyword>
<feature type="transmembrane region" description="Helical" evidence="1">
    <location>
        <begin position="139"/>
        <end position="163"/>
    </location>
</feature>
<feature type="transmembrane region" description="Helical" evidence="1">
    <location>
        <begin position="66"/>
        <end position="88"/>
    </location>
</feature>
<keyword evidence="3" id="KW-1185">Reference proteome</keyword>
<evidence type="ECO:0000313" key="2">
    <source>
        <dbReference type="EMBL" id="MBB4119415.1"/>
    </source>
</evidence>
<accession>A0A840EQT5</accession>
<feature type="transmembrane region" description="Helical" evidence="1">
    <location>
        <begin position="197"/>
        <end position="218"/>
    </location>
</feature>
<evidence type="ECO:0000256" key="1">
    <source>
        <dbReference type="SAM" id="Phobius"/>
    </source>
</evidence>
<keyword evidence="1" id="KW-0812">Transmembrane</keyword>
<reference evidence="2 3" key="1">
    <citation type="submission" date="2020-08" db="EMBL/GenBank/DDBJ databases">
        <title>Genomic Encyclopedia of Type Strains, Phase IV (KMG-IV): sequencing the most valuable type-strain genomes for metagenomic binning, comparative biology and taxonomic classification.</title>
        <authorList>
            <person name="Goeker M."/>
        </authorList>
    </citation>
    <scope>NUCLEOTIDE SEQUENCE [LARGE SCALE GENOMIC DNA]</scope>
    <source>
        <strain evidence="2 3">DSM 29568</strain>
    </source>
</reference>
<comment type="caution">
    <text evidence="2">The sequence shown here is derived from an EMBL/GenBank/DDBJ whole genome shotgun (WGS) entry which is preliminary data.</text>
</comment>
<dbReference type="EMBL" id="JACIFO010000006">
    <property type="protein sequence ID" value="MBB4119415.1"/>
    <property type="molecule type" value="Genomic_DNA"/>
</dbReference>
<proteinExistence type="predicted"/>
<name>A0A840EQT5_9FLAO</name>
<dbReference type="InterPro" id="IPR025367">
    <property type="entry name" value="DUF4271"/>
</dbReference>